<protein>
    <recommendedName>
        <fullName evidence="3">EthD domain-containing protein</fullName>
    </recommendedName>
</protein>
<dbReference type="Proteomes" id="UP000800093">
    <property type="component" value="Unassembled WGS sequence"/>
</dbReference>
<gene>
    <name evidence="1" type="ORF">CC78DRAFT_616242</name>
</gene>
<sequence length="240" mass="27374">MAPGIIWVSSRIVDPALTPKEFCTWYENTHIPEVTALPGVPRAERYEAMAIPSPSSESQKFLSDNAPWLTVYSMPDIEYRNTSAFRGLDGQSEPEESLLENVFRHARFDTRFYEEMQVFEPAGPPVRPATLLISAALQPAVGTDADFEAWYRQEHLRALSECSGFRRTRRYRLVSGTSLDRFVRTSPEIPGYLALHEFQGEDFPWGELSGTAGTEWAKRVMGGLKMEEIGWFRLKRTYPE</sequence>
<dbReference type="SUPFAM" id="SSF54909">
    <property type="entry name" value="Dimeric alpha+beta barrel"/>
    <property type="match status" value="1"/>
</dbReference>
<keyword evidence="2" id="KW-1185">Reference proteome</keyword>
<dbReference type="AlphaFoldDB" id="A0A9P4KAL6"/>
<evidence type="ECO:0000313" key="2">
    <source>
        <dbReference type="Proteomes" id="UP000800093"/>
    </source>
</evidence>
<reference evidence="2" key="1">
    <citation type="journal article" date="2020" name="Stud. Mycol.">
        <title>101 Dothideomycetes genomes: A test case for predicting lifestyles and emergence of pathogens.</title>
        <authorList>
            <person name="Haridas S."/>
            <person name="Albert R."/>
            <person name="Binder M."/>
            <person name="Bloem J."/>
            <person name="LaButti K."/>
            <person name="Salamov A."/>
            <person name="Andreopoulos B."/>
            <person name="Baker S."/>
            <person name="Barry K."/>
            <person name="Bills G."/>
            <person name="Bluhm B."/>
            <person name="Cannon C."/>
            <person name="Castanera R."/>
            <person name="Culley D."/>
            <person name="Daum C."/>
            <person name="Ezra D."/>
            <person name="Gonzalez J."/>
            <person name="Henrissat B."/>
            <person name="Kuo A."/>
            <person name="Liang C."/>
            <person name="Lipzen A."/>
            <person name="Lutzoni F."/>
            <person name="Magnuson J."/>
            <person name="Mondo S."/>
            <person name="Nolan M."/>
            <person name="Ohm R."/>
            <person name="Pangilinan J."/>
            <person name="Park H.-J."/>
            <person name="Ramirez L."/>
            <person name="Alfaro M."/>
            <person name="Sun H."/>
            <person name="Tritt A."/>
            <person name="Yoshinaga Y."/>
            <person name="Zwiers L.-H."/>
            <person name="Turgeon B."/>
            <person name="Goodwin S."/>
            <person name="Spatafora J."/>
            <person name="Crous P."/>
            <person name="Grigoriev I."/>
        </authorList>
    </citation>
    <scope>NUCLEOTIDE SEQUENCE [LARGE SCALE GENOMIC DNA]</scope>
    <source>
        <strain evidence="2">CBS 304.66</strain>
    </source>
</reference>
<dbReference type="EMBL" id="ML986611">
    <property type="protein sequence ID" value="KAF2265103.1"/>
    <property type="molecule type" value="Genomic_DNA"/>
</dbReference>
<proteinExistence type="predicted"/>
<evidence type="ECO:0008006" key="3">
    <source>
        <dbReference type="Google" id="ProtNLM"/>
    </source>
</evidence>
<accession>A0A9P4KAL6</accession>
<evidence type="ECO:0000313" key="1">
    <source>
        <dbReference type="EMBL" id="KAF2265103.1"/>
    </source>
</evidence>
<comment type="caution">
    <text evidence="1">The sequence shown here is derived from an EMBL/GenBank/DDBJ whole genome shotgun (WGS) entry which is preliminary data.</text>
</comment>
<name>A0A9P4KAL6_9PLEO</name>
<organism evidence="1 2">
    <name type="scientific">Lojkania enalia</name>
    <dbReference type="NCBI Taxonomy" id="147567"/>
    <lineage>
        <taxon>Eukaryota</taxon>
        <taxon>Fungi</taxon>
        <taxon>Dikarya</taxon>
        <taxon>Ascomycota</taxon>
        <taxon>Pezizomycotina</taxon>
        <taxon>Dothideomycetes</taxon>
        <taxon>Pleosporomycetidae</taxon>
        <taxon>Pleosporales</taxon>
        <taxon>Pleosporales incertae sedis</taxon>
        <taxon>Lojkania</taxon>
    </lineage>
</organism>
<dbReference type="OrthoDB" id="2851338at2759"/>
<dbReference type="InterPro" id="IPR011008">
    <property type="entry name" value="Dimeric_a/b-barrel"/>
</dbReference>